<protein>
    <submittedName>
        <fullName evidence="2">Uncharacterized protein</fullName>
    </submittedName>
</protein>
<evidence type="ECO:0000313" key="3">
    <source>
        <dbReference type="Proteomes" id="UP001141806"/>
    </source>
</evidence>
<gene>
    <name evidence="2" type="ORF">NE237_001343</name>
</gene>
<comment type="caution">
    <text evidence="2">The sequence shown here is derived from an EMBL/GenBank/DDBJ whole genome shotgun (WGS) entry which is preliminary data.</text>
</comment>
<name>A0A9Q0KSW4_9MAGN</name>
<feature type="compositionally biased region" description="Polar residues" evidence="1">
    <location>
        <begin position="37"/>
        <end position="54"/>
    </location>
</feature>
<dbReference type="EMBL" id="JAMYWD010000003">
    <property type="protein sequence ID" value="KAJ4976237.1"/>
    <property type="molecule type" value="Genomic_DNA"/>
</dbReference>
<proteinExistence type="predicted"/>
<sequence length="165" mass="18618">MFLWQACNALVFSRKKWSPKEVVQASQQTHYEFIQTTQPTSKAPSVPNSHQFSEITPPTRSPPPPPYFKMNTDASWNSNHRKCGISIKNPARLPPHGFGPTLSDIRHLATYFLNCVFSYIPGESNLLLVSWLLSPEDPVYSVCHSLAIFFSVTDGFIIHLPCVDK</sequence>
<dbReference type="Proteomes" id="UP001141806">
    <property type="component" value="Unassembled WGS sequence"/>
</dbReference>
<dbReference type="AlphaFoldDB" id="A0A9Q0KSW4"/>
<accession>A0A9Q0KSW4</accession>
<evidence type="ECO:0000256" key="1">
    <source>
        <dbReference type="SAM" id="MobiDB-lite"/>
    </source>
</evidence>
<reference evidence="2" key="1">
    <citation type="journal article" date="2023" name="Plant J.">
        <title>The genome of the king protea, Protea cynaroides.</title>
        <authorList>
            <person name="Chang J."/>
            <person name="Duong T.A."/>
            <person name="Schoeman C."/>
            <person name="Ma X."/>
            <person name="Roodt D."/>
            <person name="Barker N."/>
            <person name="Li Z."/>
            <person name="Van de Peer Y."/>
            <person name="Mizrachi E."/>
        </authorList>
    </citation>
    <scope>NUCLEOTIDE SEQUENCE</scope>
    <source>
        <tissue evidence="2">Young leaves</tissue>
    </source>
</reference>
<organism evidence="2 3">
    <name type="scientific">Protea cynaroides</name>
    <dbReference type="NCBI Taxonomy" id="273540"/>
    <lineage>
        <taxon>Eukaryota</taxon>
        <taxon>Viridiplantae</taxon>
        <taxon>Streptophyta</taxon>
        <taxon>Embryophyta</taxon>
        <taxon>Tracheophyta</taxon>
        <taxon>Spermatophyta</taxon>
        <taxon>Magnoliopsida</taxon>
        <taxon>Proteales</taxon>
        <taxon>Proteaceae</taxon>
        <taxon>Protea</taxon>
    </lineage>
</organism>
<feature type="region of interest" description="Disordered" evidence="1">
    <location>
        <begin position="37"/>
        <end position="64"/>
    </location>
</feature>
<evidence type="ECO:0000313" key="2">
    <source>
        <dbReference type="EMBL" id="KAJ4976237.1"/>
    </source>
</evidence>
<keyword evidence="3" id="KW-1185">Reference proteome</keyword>